<dbReference type="SUPFAM" id="SSF49785">
    <property type="entry name" value="Galactose-binding domain-like"/>
    <property type="match status" value="1"/>
</dbReference>
<comment type="catalytic activity">
    <reaction evidence="7">
        <text>Hydrolysis of terminal non-reducing beta-D-galactose residues in beta-D-galactosides.</text>
        <dbReference type="EC" id="3.2.1.23"/>
    </reaction>
</comment>
<evidence type="ECO:0000313" key="13">
    <source>
        <dbReference type="EMBL" id="GMT12267.1"/>
    </source>
</evidence>
<dbReference type="PANTHER" id="PTHR23421">
    <property type="entry name" value="BETA-GALACTOSIDASE RELATED"/>
    <property type="match status" value="1"/>
</dbReference>
<evidence type="ECO:0000256" key="9">
    <source>
        <dbReference type="SAM" id="SignalP"/>
    </source>
</evidence>
<dbReference type="Gene3D" id="2.60.120.260">
    <property type="entry name" value="Galactose-binding domain-like"/>
    <property type="match status" value="2"/>
</dbReference>
<keyword evidence="5 7" id="KW-0326">Glycosidase</keyword>
<dbReference type="PROSITE" id="PS01182">
    <property type="entry name" value="GLYCOSYL_HYDROL_F35"/>
    <property type="match status" value="1"/>
</dbReference>
<evidence type="ECO:0000256" key="2">
    <source>
        <dbReference type="ARBA" id="ARBA00022729"/>
    </source>
</evidence>
<accession>A0AAV5V1P6</accession>
<dbReference type="InterPro" id="IPR008979">
    <property type="entry name" value="Galactose-bd-like_sf"/>
</dbReference>
<dbReference type="Pfam" id="PF01301">
    <property type="entry name" value="Glyco_hydro_35"/>
    <property type="match status" value="1"/>
</dbReference>
<feature type="active site" description="Nucleophile" evidence="6">
    <location>
        <position position="271"/>
    </location>
</feature>
<dbReference type="InterPro" id="IPR017853">
    <property type="entry name" value="GH"/>
</dbReference>
<feature type="active site" description="Proton donor" evidence="6">
    <location>
        <position position="187"/>
    </location>
</feature>
<evidence type="ECO:0000313" key="14">
    <source>
        <dbReference type="Proteomes" id="UP001432322"/>
    </source>
</evidence>
<feature type="domain" description="Glycoside hydrolase 35 catalytic" evidence="10">
    <location>
        <begin position="39"/>
        <end position="359"/>
    </location>
</feature>
<evidence type="ECO:0000256" key="6">
    <source>
        <dbReference type="PIRSR" id="PIRSR006336-1"/>
    </source>
</evidence>
<dbReference type="Pfam" id="PF21317">
    <property type="entry name" value="BetaGal_ABD_1"/>
    <property type="match status" value="1"/>
</dbReference>
<dbReference type="PIRSF" id="PIRSF006336">
    <property type="entry name" value="B-gal"/>
    <property type="match status" value="1"/>
</dbReference>
<dbReference type="InterPro" id="IPR019801">
    <property type="entry name" value="Glyco_hydro_35_CS"/>
</dbReference>
<feature type="chain" id="PRO_5043910443" description="Beta-galactosidase" evidence="9">
    <location>
        <begin position="20"/>
        <end position="670"/>
    </location>
</feature>
<dbReference type="InterPro" id="IPR048912">
    <property type="entry name" value="BetaGal1-like_ABD1"/>
</dbReference>
<feature type="domain" description="Beta-galactosidase galactose-binding" evidence="12">
    <location>
        <begin position="553"/>
        <end position="610"/>
    </location>
</feature>
<dbReference type="EMBL" id="BTSY01000001">
    <property type="protein sequence ID" value="GMT12267.1"/>
    <property type="molecule type" value="Genomic_DNA"/>
</dbReference>
<keyword evidence="3 7" id="KW-0378">Hydrolase</keyword>
<dbReference type="Proteomes" id="UP001432322">
    <property type="component" value="Unassembled WGS sequence"/>
</dbReference>
<evidence type="ECO:0000256" key="7">
    <source>
        <dbReference type="RuleBase" id="RU000675"/>
    </source>
</evidence>
<evidence type="ECO:0000259" key="11">
    <source>
        <dbReference type="Pfam" id="PF21317"/>
    </source>
</evidence>
<feature type="signal peptide" evidence="9">
    <location>
        <begin position="1"/>
        <end position="19"/>
    </location>
</feature>
<evidence type="ECO:0000256" key="3">
    <source>
        <dbReference type="ARBA" id="ARBA00022801"/>
    </source>
</evidence>
<dbReference type="Gene3D" id="3.20.20.80">
    <property type="entry name" value="Glycosidases"/>
    <property type="match status" value="1"/>
</dbReference>
<evidence type="ECO:0000256" key="4">
    <source>
        <dbReference type="ARBA" id="ARBA00023180"/>
    </source>
</evidence>
<sequence>VMNWALVLVVSFAIGITTANRHARENALSFVVDYDNDRFLLDGKPFRYISGEINYFRIHPDQWLDRLKRVRALGFNAIQFYVPWNWHETERGKFDFSGARDFARFSRLAESLGMYTLLRMGPYSCGEWENGGLPYWLIVNDKDIRQRTNDTRFTSEVTRWFTLLSTQIVPLLRRNGGPVLMVQIENEYGSYYACDHDYTAFLRDLTWKLLGRDTQLYTTDGSGEGYLKCGAVDGVLATVDFGPTSPQNVDKYFSIQRKYLPKGRGPLVNSEFYPGWLVLWGQTEQQLPSDEAMISTTKTMWDKGASINFYMIYGGTNFGFWNGAETNAPVITSYDYTAPISEAGDYTPAYWQIRNWVKSIPEWTNEPTTPPKPTEKKSYGTAEMKLKIPLLQMDKANCHASTNPVSFEDLQWQFGYVIYYTHLKTCGTNLTIEKVHDFGYVRLSGKPQGRFVKNFWDKNVTSLSLKGCQNGDILEIIVENQGRQTYETINDFKGILSPVFLDGHPVTEWIQCGIDGPFEKIDQFVREGDFSGEDNDLEEDSSESDGSPGAAGLYLGEFHVDKIADTWVNMTSWEKGHVVVNGHNIGRYWSKEGPQYNLYVPAPLLRLGRNVIAVFELAQVNACEGDSCALPFSAQADIHFDSVTHEDSHKLARNAFWESPLKRGPHFSDF</sequence>
<dbReference type="SUPFAM" id="SSF51445">
    <property type="entry name" value="(Trans)glycosidases"/>
    <property type="match status" value="1"/>
</dbReference>
<feature type="domain" description="Beta-galactosidase 1-like first all-beta" evidence="11">
    <location>
        <begin position="404"/>
        <end position="510"/>
    </location>
</feature>
<organism evidence="13 14">
    <name type="scientific">Pristionchus fissidentatus</name>
    <dbReference type="NCBI Taxonomy" id="1538716"/>
    <lineage>
        <taxon>Eukaryota</taxon>
        <taxon>Metazoa</taxon>
        <taxon>Ecdysozoa</taxon>
        <taxon>Nematoda</taxon>
        <taxon>Chromadorea</taxon>
        <taxon>Rhabditida</taxon>
        <taxon>Rhabditina</taxon>
        <taxon>Diplogasteromorpha</taxon>
        <taxon>Diplogasteroidea</taxon>
        <taxon>Neodiplogasteridae</taxon>
        <taxon>Pristionchus</taxon>
    </lineage>
</organism>
<dbReference type="AlphaFoldDB" id="A0AAV5V1P6"/>
<dbReference type="InterPro" id="IPR031330">
    <property type="entry name" value="Gly_Hdrlase_35_cat"/>
</dbReference>
<gene>
    <name evidence="13" type="ORF">PFISCL1PPCAC_3564</name>
</gene>
<proteinExistence type="inferred from homology"/>
<dbReference type="PRINTS" id="PR00742">
    <property type="entry name" value="GLHYDRLASE35"/>
</dbReference>
<comment type="similarity">
    <text evidence="1 8">Belongs to the glycosyl hydrolase 35 family.</text>
</comment>
<dbReference type="InterPro" id="IPR026283">
    <property type="entry name" value="B-gal_1-like"/>
</dbReference>
<evidence type="ECO:0000259" key="12">
    <source>
        <dbReference type="Pfam" id="PF21467"/>
    </source>
</evidence>
<dbReference type="Pfam" id="PF21467">
    <property type="entry name" value="BetaGal_gal-bd"/>
    <property type="match status" value="1"/>
</dbReference>
<name>A0AAV5V1P6_9BILA</name>
<evidence type="ECO:0000256" key="5">
    <source>
        <dbReference type="ARBA" id="ARBA00023295"/>
    </source>
</evidence>
<reference evidence="13" key="1">
    <citation type="submission" date="2023-10" db="EMBL/GenBank/DDBJ databases">
        <title>Genome assembly of Pristionchus species.</title>
        <authorList>
            <person name="Yoshida K."/>
            <person name="Sommer R.J."/>
        </authorList>
    </citation>
    <scope>NUCLEOTIDE SEQUENCE</scope>
    <source>
        <strain evidence="13">RS5133</strain>
    </source>
</reference>
<evidence type="ECO:0000256" key="1">
    <source>
        <dbReference type="ARBA" id="ARBA00009809"/>
    </source>
</evidence>
<comment type="caution">
    <text evidence="13">The sequence shown here is derived from an EMBL/GenBank/DDBJ whole genome shotgun (WGS) entry which is preliminary data.</text>
</comment>
<keyword evidence="2 9" id="KW-0732">Signal</keyword>
<protein>
    <recommendedName>
        <fullName evidence="7">Beta-galactosidase</fullName>
        <ecNumber evidence="7">3.2.1.23</ecNumber>
    </recommendedName>
</protein>
<dbReference type="FunFam" id="3.20.20.80:FF:000017">
    <property type="entry name" value="Beta-galactosidase"/>
    <property type="match status" value="1"/>
</dbReference>
<keyword evidence="4" id="KW-0325">Glycoprotein</keyword>
<dbReference type="EC" id="3.2.1.23" evidence="7"/>
<dbReference type="GO" id="GO:0004565">
    <property type="term" value="F:beta-galactosidase activity"/>
    <property type="evidence" value="ECO:0007669"/>
    <property type="project" value="UniProtKB-EC"/>
</dbReference>
<dbReference type="InterPro" id="IPR001944">
    <property type="entry name" value="Glycoside_Hdrlase_35"/>
</dbReference>
<keyword evidence="14" id="KW-1185">Reference proteome</keyword>
<dbReference type="GO" id="GO:0005975">
    <property type="term" value="P:carbohydrate metabolic process"/>
    <property type="evidence" value="ECO:0007669"/>
    <property type="project" value="InterPro"/>
</dbReference>
<feature type="non-terminal residue" evidence="13">
    <location>
        <position position="1"/>
    </location>
</feature>
<dbReference type="InterPro" id="IPR048913">
    <property type="entry name" value="BetaGal_gal-bd"/>
</dbReference>
<evidence type="ECO:0000259" key="10">
    <source>
        <dbReference type="Pfam" id="PF01301"/>
    </source>
</evidence>
<evidence type="ECO:0000256" key="8">
    <source>
        <dbReference type="RuleBase" id="RU003679"/>
    </source>
</evidence>